<dbReference type="PROSITE" id="PS00078">
    <property type="entry name" value="COX2"/>
    <property type="match status" value="1"/>
</dbReference>
<dbReference type="PANTHER" id="PTHR42838:SF2">
    <property type="entry name" value="NITROUS-OXIDE REDUCTASE"/>
    <property type="match status" value="1"/>
</dbReference>
<feature type="transmembrane region" description="Helical" evidence="4">
    <location>
        <begin position="6"/>
        <end position="24"/>
    </location>
</feature>
<dbReference type="PROSITE" id="PS50857">
    <property type="entry name" value="COX2_CUA"/>
    <property type="match status" value="1"/>
</dbReference>
<evidence type="ECO:0000256" key="3">
    <source>
        <dbReference type="ARBA" id="ARBA00023008"/>
    </source>
</evidence>
<keyword evidence="4" id="KW-0472">Membrane</keyword>
<keyword evidence="7" id="KW-1185">Reference proteome</keyword>
<comment type="caution">
    <text evidence="6">The sequence shown here is derived from an EMBL/GenBank/DDBJ whole genome shotgun (WGS) entry which is preliminary data.</text>
</comment>
<keyword evidence="2" id="KW-0479">Metal-binding</keyword>
<dbReference type="InterPro" id="IPR008972">
    <property type="entry name" value="Cupredoxin"/>
</dbReference>
<dbReference type="GO" id="GO:0030313">
    <property type="term" value="C:cell envelope"/>
    <property type="evidence" value="ECO:0007669"/>
    <property type="project" value="UniProtKB-SubCell"/>
</dbReference>
<dbReference type="InterPro" id="IPR051403">
    <property type="entry name" value="NosZ/Cyto_c_oxidase_sub2"/>
</dbReference>
<dbReference type="AlphaFoldDB" id="A0A953HPD7"/>
<keyword evidence="4" id="KW-0812">Transmembrane</keyword>
<dbReference type="Proteomes" id="UP000753961">
    <property type="component" value="Unassembled WGS sequence"/>
</dbReference>
<dbReference type="InterPro" id="IPR001505">
    <property type="entry name" value="Copper_CuA"/>
</dbReference>
<evidence type="ECO:0000313" key="6">
    <source>
        <dbReference type="EMBL" id="MBY5958804.1"/>
    </source>
</evidence>
<dbReference type="GO" id="GO:0005507">
    <property type="term" value="F:copper ion binding"/>
    <property type="evidence" value="ECO:0007669"/>
    <property type="project" value="InterPro"/>
</dbReference>
<dbReference type="GO" id="GO:0004129">
    <property type="term" value="F:cytochrome-c oxidase activity"/>
    <property type="evidence" value="ECO:0007669"/>
    <property type="project" value="InterPro"/>
</dbReference>
<dbReference type="EMBL" id="JAHVHU010000010">
    <property type="protein sequence ID" value="MBY5958804.1"/>
    <property type="molecule type" value="Genomic_DNA"/>
</dbReference>
<comment type="subcellular location">
    <subcellularLocation>
        <location evidence="1">Cell envelope</location>
    </subcellularLocation>
</comment>
<keyword evidence="4" id="KW-1133">Transmembrane helix</keyword>
<gene>
    <name evidence="6" type="ORF">KUV50_11700</name>
</gene>
<dbReference type="SUPFAM" id="SSF49503">
    <property type="entry name" value="Cupredoxins"/>
    <property type="match status" value="1"/>
</dbReference>
<dbReference type="InterPro" id="IPR002429">
    <property type="entry name" value="CcO_II-like_C"/>
</dbReference>
<keyword evidence="3" id="KW-0186">Copper</keyword>
<evidence type="ECO:0000256" key="4">
    <source>
        <dbReference type="SAM" id="Phobius"/>
    </source>
</evidence>
<protein>
    <submittedName>
        <fullName evidence="6">Cytochrome c oxidase subunit II</fullName>
    </submittedName>
</protein>
<organism evidence="6 7">
    <name type="scientific">Membranihabitans marinus</name>
    <dbReference type="NCBI Taxonomy" id="1227546"/>
    <lineage>
        <taxon>Bacteria</taxon>
        <taxon>Pseudomonadati</taxon>
        <taxon>Bacteroidota</taxon>
        <taxon>Saprospiria</taxon>
        <taxon>Saprospirales</taxon>
        <taxon>Saprospiraceae</taxon>
        <taxon>Membranihabitans</taxon>
    </lineage>
</organism>
<evidence type="ECO:0000256" key="1">
    <source>
        <dbReference type="ARBA" id="ARBA00004196"/>
    </source>
</evidence>
<dbReference type="Pfam" id="PF00116">
    <property type="entry name" value="COX2"/>
    <property type="match status" value="1"/>
</dbReference>
<dbReference type="Gene3D" id="2.60.40.420">
    <property type="entry name" value="Cupredoxins - blue copper proteins"/>
    <property type="match status" value="1"/>
</dbReference>
<dbReference type="PANTHER" id="PTHR42838">
    <property type="entry name" value="CYTOCHROME C OXIDASE SUBUNIT II"/>
    <property type="match status" value="1"/>
</dbReference>
<evidence type="ECO:0000256" key="2">
    <source>
        <dbReference type="ARBA" id="ARBA00022723"/>
    </source>
</evidence>
<evidence type="ECO:0000259" key="5">
    <source>
        <dbReference type="PROSITE" id="PS50857"/>
    </source>
</evidence>
<dbReference type="CDD" id="cd13913">
    <property type="entry name" value="ba3_CcO_II_C"/>
    <property type="match status" value="1"/>
</dbReference>
<reference evidence="6" key="1">
    <citation type="submission" date="2021-06" db="EMBL/GenBank/DDBJ databases">
        <title>44 bacteria genomes isolated from Dapeng, Shenzhen.</title>
        <authorList>
            <person name="Zheng W."/>
            <person name="Yu S."/>
            <person name="Huang Y."/>
        </authorList>
    </citation>
    <scope>NUCLEOTIDE SEQUENCE</scope>
    <source>
        <strain evidence="6">DP5N28-2</strain>
    </source>
</reference>
<dbReference type="RefSeq" id="WP_222580342.1">
    <property type="nucleotide sequence ID" value="NZ_JAHVHU010000010.1"/>
</dbReference>
<sequence length="149" mass="16864">MDKYEIRIMVLTGITLAIFMVAILRSSFTYATGIPECIPYDESFTQPRIEKLDDKLYQIFALAQMWSFEPSEIRLPVGAEVDIYLTSKDVVHGLNIHDVSLNMMAVPGGINKETVTFKKPGVYKIVCHEYCGSGHQHMMGEIIVNYPNN</sequence>
<dbReference type="GO" id="GO:0016020">
    <property type="term" value="C:membrane"/>
    <property type="evidence" value="ECO:0007669"/>
    <property type="project" value="InterPro"/>
</dbReference>
<name>A0A953HPD7_9BACT</name>
<evidence type="ECO:0000313" key="7">
    <source>
        <dbReference type="Proteomes" id="UP000753961"/>
    </source>
</evidence>
<proteinExistence type="predicted"/>
<accession>A0A953HPD7</accession>
<dbReference type="InterPro" id="IPR034214">
    <property type="entry name" value="Ba3_CcO_II_C"/>
</dbReference>
<feature type="domain" description="Cytochrome oxidase subunit II copper A binding" evidence="5">
    <location>
        <begin position="52"/>
        <end position="149"/>
    </location>
</feature>